<feature type="coiled-coil region" evidence="4">
    <location>
        <begin position="699"/>
        <end position="1199"/>
    </location>
</feature>
<dbReference type="GO" id="GO:0006606">
    <property type="term" value="P:protein import into nucleus"/>
    <property type="evidence" value="ECO:0007669"/>
    <property type="project" value="InterPro"/>
</dbReference>
<dbReference type="InterPro" id="IPR057974">
    <property type="entry name" value="NUA/TPR/MLP1-2-like_dom"/>
</dbReference>
<dbReference type="Pfam" id="PF25785">
    <property type="entry name" value="TPR"/>
    <property type="match status" value="1"/>
</dbReference>
<dbReference type="InterPro" id="IPR012929">
    <property type="entry name" value="Nucleoprot-TPR/MLP1-2_dom"/>
</dbReference>
<feature type="compositionally biased region" description="Basic and acidic residues" evidence="5">
    <location>
        <begin position="598"/>
        <end position="607"/>
    </location>
</feature>
<feature type="compositionally biased region" description="Basic residues" evidence="5">
    <location>
        <begin position="1343"/>
        <end position="1353"/>
    </location>
</feature>
<keyword evidence="2 4" id="KW-0175">Coiled coil</keyword>
<feature type="coiled-coil region" evidence="4">
    <location>
        <begin position="444"/>
        <end position="506"/>
    </location>
</feature>
<feature type="domain" description="Nucleoprotein TPR/MLP1-2" evidence="6">
    <location>
        <begin position="1064"/>
        <end position="1189"/>
    </location>
</feature>
<evidence type="ECO:0000313" key="9">
    <source>
        <dbReference type="EMBL" id="KAK0743388.1"/>
    </source>
</evidence>
<feature type="coiled-coil region" evidence="4">
    <location>
        <begin position="38"/>
        <end position="111"/>
    </location>
</feature>
<dbReference type="Proteomes" id="UP001172155">
    <property type="component" value="Unassembled WGS sequence"/>
</dbReference>
<evidence type="ECO:0000259" key="6">
    <source>
        <dbReference type="Pfam" id="PF07926"/>
    </source>
</evidence>
<feature type="region of interest" description="Disordered" evidence="5">
    <location>
        <begin position="1370"/>
        <end position="1419"/>
    </location>
</feature>
<evidence type="ECO:0000313" key="10">
    <source>
        <dbReference type="Proteomes" id="UP001172155"/>
    </source>
</evidence>
<evidence type="ECO:0000259" key="8">
    <source>
        <dbReference type="Pfam" id="PF25785"/>
    </source>
</evidence>
<dbReference type="GO" id="GO:0017056">
    <property type="term" value="F:structural constituent of nuclear pore"/>
    <property type="evidence" value="ECO:0007669"/>
    <property type="project" value="TreeGrafter"/>
</dbReference>
<name>A0AA40EQ06_9PEZI</name>
<evidence type="ECO:0000256" key="1">
    <source>
        <dbReference type="ARBA" id="ARBA00004123"/>
    </source>
</evidence>
<dbReference type="GO" id="GO:0005643">
    <property type="term" value="C:nuclear pore"/>
    <property type="evidence" value="ECO:0007669"/>
    <property type="project" value="TreeGrafter"/>
</dbReference>
<feature type="region of interest" description="Disordered" evidence="5">
    <location>
        <begin position="586"/>
        <end position="607"/>
    </location>
</feature>
<feature type="compositionally biased region" description="Low complexity" evidence="5">
    <location>
        <begin position="1405"/>
        <end position="1419"/>
    </location>
</feature>
<protein>
    <recommendedName>
        <fullName evidence="11">Nucleoprotein TPR/MLP1 domain-containing protein</fullName>
    </recommendedName>
</protein>
<keyword evidence="10" id="KW-1185">Reference proteome</keyword>
<accession>A0AA40EQ06</accession>
<dbReference type="PANTHER" id="PTHR18898:SF2">
    <property type="entry name" value="NUCLEOPROTEIN TPR"/>
    <property type="match status" value="1"/>
</dbReference>
<feature type="compositionally biased region" description="Basic and acidic residues" evidence="5">
    <location>
        <begin position="1306"/>
        <end position="1323"/>
    </location>
</feature>
<dbReference type="EMBL" id="JAUKUD010000005">
    <property type="protein sequence ID" value="KAK0743388.1"/>
    <property type="molecule type" value="Genomic_DNA"/>
</dbReference>
<gene>
    <name evidence="9" type="ORF">B0T18DRAFT_183431</name>
</gene>
<feature type="coiled-coil region" evidence="4">
    <location>
        <begin position="1231"/>
        <end position="1265"/>
    </location>
</feature>
<comment type="subcellular location">
    <subcellularLocation>
        <location evidence="1">Nucleus</location>
    </subcellularLocation>
</comment>
<dbReference type="PANTHER" id="PTHR18898">
    <property type="entry name" value="NUCLEOPROTEIN TPR-RELATED"/>
    <property type="match status" value="1"/>
</dbReference>
<feature type="compositionally biased region" description="Polar residues" evidence="5">
    <location>
        <begin position="363"/>
        <end position="377"/>
    </location>
</feature>
<evidence type="ECO:0000256" key="2">
    <source>
        <dbReference type="ARBA" id="ARBA00023054"/>
    </source>
</evidence>
<keyword evidence="3" id="KW-0539">Nucleus</keyword>
<feature type="domain" description="Nucleoprotein TPR/MPL1" evidence="7">
    <location>
        <begin position="181"/>
        <end position="258"/>
    </location>
</feature>
<feature type="compositionally biased region" description="Polar residues" evidence="5">
    <location>
        <begin position="388"/>
        <end position="399"/>
    </location>
</feature>
<proteinExistence type="predicted"/>
<evidence type="ECO:0008006" key="11">
    <source>
        <dbReference type="Google" id="ProtNLM"/>
    </source>
</evidence>
<organism evidence="9 10">
    <name type="scientific">Schizothecium vesticola</name>
    <dbReference type="NCBI Taxonomy" id="314040"/>
    <lineage>
        <taxon>Eukaryota</taxon>
        <taxon>Fungi</taxon>
        <taxon>Dikarya</taxon>
        <taxon>Ascomycota</taxon>
        <taxon>Pezizomycotina</taxon>
        <taxon>Sordariomycetes</taxon>
        <taxon>Sordariomycetidae</taxon>
        <taxon>Sordariales</taxon>
        <taxon>Schizotheciaceae</taxon>
        <taxon>Schizothecium</taxon>
    </lineage>
</organism>
<dbReference type="Pfam" id="PF07926">
    <property type="entry name" value="TPR_MLP1_2"/>
    <property type="match status" value="1"/>
</dbReference>
<evidence type="ECO:0000259" key="7">
    <source>
        <dbReference type="Pfam" id="PF25481"/>
    </source>
</evidence>
<evidence type="ECO:0000256" key="5">
    <source>
        <dbReference type="SAM" id="MobiDB-lite"/>
    </source>
</evidence>
<dbReference type="GO" id="GO:0006406">
    <property type="term" value="P:mRNA export from nucleus"/>
    <property type="evidence" value="ECO:0007669"/>
    <property type="project" value="TreeGrafter"/>
</dbReference>
<evidence type="ECO:0000256" key="4">
    <source>
        <dbReference type="SAM" id="Coils"/>
    </source>
</evidence>
<dbReference type="Pfam" id="PF25481">
    <property type="entry name" value="Nucleoprot-TPR"/>
    <property type="match status" value="1"/>
</dbReference>
<dbReference type="InterPro" id="IPR057577">
    <property type="entry name" value="Nucleoprot-TPR/MLP1_dom"/>
</dbReference>
<sequence length="1419" mass="162507">MAAADVDLSFLWTQAGVPEDHVQSAITAPTPDVVRAVLSAVVTRLRDLEQNKFQLEIELEAAIRGAESRCEQFKASTDKALKDVKEVRQKLQDEETARRSLENELQVLKSSGSASSSEIETLRARITSLETSNRETLAIVDSKTQANANLADELQKQHQKILKLNQDVTSLNQSVQTAQTAANSAKYREESLKQELELARKNNDWYENELKTKNAEALKFRKEKGARNSELQRLNEDANSSIESLTRNEQLLRKRLGEAQSKAEEALTKVQQLQEAAARAEESFKQELESSRRLVDLKDQQSQTHRNRLKEVELRLEQVKDDGADEIRRVRQELEQEKQERVDAEQRLHEVQIEVDNLKSQLEVQESSIPAPQTPRANGSYMGRPGSSFGTPGSLRKSQFRSSDALEELGNVKVLLLTEKRLHHSLQEKYENLQAFVDANQPRLEDLEADNNFLKDQLVNMSELAESAHNEREEAFKDRRKAEAAAATAQAEVKILRTQLRDLSTQIHVLIFNIHAQEKGLDQLTEEETEQFERIQRGEISEDALADLSDTHQFITQKFVTFKEIYELQEKNQELLRVTRELADRMEEEEAQAAQRQAETDHQETEDLRTTVLTLEDEVKSLTVRMKSYVTERDMFRRMLQQKASSAEIHAALGTSADQRSVLATIEQNSPGDEAELAVAFRELQSQFDSYRNDQSIDSNAMKEQITKLSTEKAALQSEVSRVSSQLTLATERYNMLDSNFKATQSEMHELQKRNQVLSEAAAKQDMRTQQVAEDLVEAKGLAESLRSENANLKAEKSLWKSIQDRLNQDNEGLTQEKARLNTLLSTQQSLLNERELSESETRRRLQNQVDSLESELSTTKRKLSEEVDEGKKIQLRKEFDNQQYQKRIDDLTATIGQIKEESVAIKTTRDHLQARVGELEIEVKNAQERADRLRPVPTARSQVAGPDPGAESQARIDEVENEVAELKNALELANMHLENAKQQTEQFKQLSRDLEDELSSINEAQEQYRHEMDAALDDKTSTITELQQRAEGLSAELSNSNNELNLLRDSQADISRKFEEKERMLSSEITRLKEEEERYKETAKFHQQDLRAQAEIATRAQQDYEEELVKHAEAAKHLHQIRAEHNELKTKAASWKAEAESARLSLAQSEQSWEERRQQLEQEMEEIKTRREDTNAQNKLLHQQLESVTSQISSLQQNRAQFDDGADAGATADTASEGLRELNNYLRREKEILEVQYDLKVQEAKRLQQQYEYSQTQLDEARLKLEQERRSQADSARNSLTHRELMDKLNELNLIRESNVTLRNENQRTRAQLDQKAAKMEDFGLTSKRPSRTGTTPASKPPRMHRQPRIPRCKSLPTCLTLSLPLRPHREPAVSPMRSARPWKARLPRRRQGLPSLRPRPRSSRSTPTASSNSAPRR</sequence>
<feature type="compositionally biased region" description="Basic residues" evidence="5">
    <location>
        <begin position="1382"/>
        <end position="1393"/>
    </location>
</feature>
<feature type="region of interest" description="Disordered" evidence="5">
    <location>
        <begin position="363"/>
        <end position="399"/>
    </location>
</feature>
<comment type="caution">
    <text evidence="9">The sequence shown here is derived from an EMBL/GenBank/DDBJ whole genome shotgun (WGS) entry which is preliminary data.</text>
</comment>
<reference evidence="9" key="1">
    <citation type="submission" date="2023-06" db="EMBL/GenBank/DDBJ databases">
        <title>Genome-scale phylogeny and comparative genomics of the fungal order Sordariales.</title>
        <authorList>
            <consortium name="Lawrence Berkeley National Laboratory"/>
            <person name="Hensen N."/>
            <person name="Bonometti L."/>
            <person name="Westerberg I."/>
            <person name="Brannstrom I.O."/>
            <person name="Guillou S."/>
            <person name="Cros-Aarteil S."/>
            <person name="Calhoun S."/>
            <person name="Haridas S."/>
            <person name="Kuo A."/>
            <person name="Mondo S."/>
            <person name="Pangilinan J."/>
            <person name="Riley R."/>
            <person name="LaButti K."/>
            <person name="Andreopoulos B."/>
            <person name="Lipzen A."/>
            <person name="Chen C."/>
            <person name="Yanf M."/>
            <person name="Daum C."/>
            <person name="Ng V."/>
            <person name="Clum A."/>
            <person name="Steindorff A."/>
            <person name="Ohm R."/>
            <person name="Martin F."/>
            <person name="Silar P."/>
            <person name="Natvig D."/>
            <person name="Lalanne C."/>
            <person name="Gautier V."/>
            <person name="Ament-velasquez S.L."/>
            <person name="Kruys A."/>
            <person name="Hutchinson M.I."/>
            <person name="Powell A.J."/>
            <person name="Barry K."/>
            <person name="Miller A.N."/>
            <person name="Grigoriev I.V."/>
            <person name="Debuchy R."/>
            <person name="Gladieux P."/>
            <person name="Thoren M.H."/>
            <person name="Johannesson H."/>
        </authorList>
    </citation>
    <scope>NUCLEOTIDE SEQUENCE</scope>
    <source>
        <strain evidence="9">SMH3187-1</strain>
    </source>
</reference>
<feature type="region of interest" description="Disordered" evidence="5">
    <location>
        <begin position="1304"/>
        <end position="1357"/>
    </location>
</feature>
<evidence type="ECO:0000256" key="3">
    <source>
        <dbReference type="ARBA" id="ARBA00023242"/>
    </source>
</evidence>
<feature type="domain" description="NUA/TPR/MLP1-2-like" evidence="8">
    <location>
        <begin position="480"/>
        <end position="591"/>
    </location>
</feature>